<sequence>MNSAKVIKLPSCCSPFLQKKLKTQAKFLLQGRWKELNIPGTGEIKTMVMLTSSSAIYVLLPNPLSFFSSVLLSSFLLCSALLSLSSPHCLVVFPPFVLSFFLSFFSLSRLPPSRCAVLVQL</sequence>
<gene>
    <name evidence="2" type="ORF">NC653_035240</name>
</gene>
<keyword evidence="3" id="KW-1185">Reference proteome</keyword>
<keyword evidence="1" id="KW-1133">Transmembrane helix</keyword>
<dbReference type="Proteomes" id="UP001164929">
    <property type="component" value="Chromosome 15"/>
</dbReference>
<feature type="transmembrane region" description="Helical" evidence="1">
    <location>
        <begin position="90"/>
        <end position="107"/>
    </location>
</feature>
<name>A0AAD6LQ07_9ROSI</name>
<comment type="caution">
    <text evidence="2">The sequence shown here is derived from an EMBL/GenBank/DDBJ whole genome shotgun (WGS) entry which is preliminary data.</text>
</comment>
<dbReference type="EMBL" id="JAQIZT010000015">
    <property type="protein sequence ID" value="KAJ6970900.1"/>
    <property type="molecule type" value="Genomic_DNA"/>
</dbReference>
<keyword evidence="1" id="KW-0472">Membrane</keyword>
<evidence type="ECO:0000313" key="2">
    <source>
        <dbReference type="EMBL" id="KAJ6970900.1"/>
    </source>
</evidence>
<evidence type="ECO:0008006" key="4">
    <source>
        <dbReference type="Google" id="ProtNLM"/>
    </source>
</evidence>
<reference evidence="2" key="1">
    <citation type="journal article" date="2023" name="Mol. Ecol. Resour.">
        <title>Chromosome-level genome assembly of a triploid poplar Populus alba 'Berolinensis'.</title>
        <authorList>
            <person name="Chen S."/>
            <person name="Yu Y."/>
            <person name="Wang X."/>
            <person name="Wang S."/>
            <person name="Zhang T."/>
            <person name="Zhou Y."/>
            <person name="He R."/>
            <person name="Meng N."/>
            <person name="Wang Y."/>
            <person name="Liu W."/>
            <person name="Liu Z."/>
            <person name="Liu J."/>
            <person name="Guo Q."/>
            <person name="Huang H."/>
            <person name="Sederoff R.R."/>
            <person name="Wang G."/>
            <person name="Qu G."/>
            <person name="Chen S."/>
        </authorList>
    </citation>
    <scope>NUCLEOTIDE SEQUENCE</scope>
    <source>
        <strain evidence="2">SC-2020</strain>
    </source>
</reference>
<evidence type="ECO:0000313" key="3">
    <source>
        <dbReference type="Proteomes" id="UP001164929"/>
    </source>
</evidence>
<feature type="transmembrane region" description="Helical" evidence="1">
    <location>
        <begin position="55"/>
        <end position="84"/>
    </location>
</feature>
<keyword evidence="1" id="KW-0812">Transmembrane</keyword>
<proteinExistence type="predicted"/>
<evidence type="ECO:0000256" key="1">
    <source>
        <dbReference type="SAM" id="Phobius"/>
    </source>
</evidence>
<dbReference type="AlphaFoldDB" id="A0AAD6LQ07"/>
<organism evidence="2 3">
    <name type="scientific">Populus alba x Populus x berolinensis</name>
    <dbReference type="NCBI Taxonomy" id="444605"/>
    <lineage>
        <taxon>Eukaryota</taxon>
        <taxon>Viridiplantae</taxon>
        <taxon>Streptophyta</taxon>
        <taxon>Embryophyta</taxon>
        <taxon>Tracheophyta</taxon>
        <taxon>Spermatophyta</taxon>
        <taxon>Magnoliopsida</taxon>
        <taxon>eudicotyledons</taxon>
        <taxon>Gunneridae</taxon>
        <taxon>Pentapetalae</taxon>
        <taxon>rosids</taxon>
        <taxon>fabids</taxon>
        <taxon>Malpighiales</taxon>
        <taxon>Salicaceae</taxon>
        <taxon>Saliceae</taxon>
        <taxon>Populus</taxon>
    </lineage>
</organism>
<protein>
    <recommendedName>
        <fullName evidence="4">Transmembrane protein</fullName>
    </recommendedName>
</protein>
<accession>A0AAD6LQ07</accession>